<keyword evidence="2" id="KW-1185">Reference proteome</keyword>
<dbReference type="Gene3D" id="3.20.20.140">
    <property type="entry name" value="Metal-dependent hydrolases"/>
    <property type="match status" value="1"/>
</dbReference>
<dbReference type="EMBL" id="JAPQKI010000011">
    <property type="protein sequence ID" value="KAJ5082286.1"/>
    <property type="molecule type" value="Genomic_DNA"/>
</dbReference>
<name>A0A9W9EIF9_9EURO</name>
<reference evidence="1" key="1">
    <citation type="submission" date="2022-11" db="EMBL/GenBank/DDBJ databases">
        <authorList>
            <person name="Petersen C."/>
        </authorList>
    </citation>
    <scope>NUCLEOTIDE SEQUENCE</scope>
    <source>
        <strain evidence="1">IBT 30761</strain>
    </source>
</reference>
<evidence type="ECO:0008006" key="3">
    <source>
        <dbReference type="Google" id="ProtNLM"/>
    </source>
</evidence>
<dbReference type="PANTHER" id="PTHR32027:SF0">
    <property type="entry name" value="CYTOSINE DEAMINASE"/>
    <property type="match status" value="1"/>
</dbReference>
<proteinExistence type="predicted"/>
<dbReference type="Proteomes" id="UP001149074">
    <property type="component" value="Unassembled WGS sequence"/>
</dbReference>
<evidence type="ECO:0000313" key="1">
    <source>
        <dbReference type="EMBL" id="KAJ5082286.1"/>
    </source>
</evidence>
<organism evidence="1 2">
    <name type="scientific">Penicillium argentinense</name>
    <dbReference type="NCBI Taxonomy" id="1131581"/>
    <lineage>
        <taxon>Eukaryota</taxon>
        <taxon>Fungi</taxon>
        <taxon>Dikarya</taxon>
        <taxon>Ascomycota</taxon>
        <taxon>Pezizomycotina</taxon>
        <taxon>Eurotiomycetes</taxon>
        <taxon>Eurotiomycetidae</taxon>
        <taxon>Eurotiales</taxon>
        <taxon>Aspergillaceae</taxon>
        <taxon>Penicillium</taxon>
    </lineage>
</organism>
<dbReference type="PANTHER" id="PTHR32027">
    <property type="entry name" value="CYTOSINE DEAMINASE"/>
    <property type="match status" value="1"/>
</dbReference>
<reference evidence="1" key="2">
    <citation type="journal article" date="2023" name="IMA Fungus">
        <title>Comparative genomic study of the Penicillium genus elucidates a diverse pangenome and 15 lateral gene transfer events.</title>
        <authorList>
            <person name="Petersen C."/>
            <person name="Sorensen T."/>
            <person name="Nielsen M.R."/>
            <person name="Sondergaard T.E."/>
            <person name="Sorensen J.L."/>
            <person name="Fitzpatrick D.A."/>
            <person name="Frisvad J.C."/>
            <person name="Nielsen K.L."/>
        </authorList>
    </citation>
    <scope>NUCLEOTIDE SEQUENCE</scope>
    <source>
        <strain evidence="1">IBT 30761</strain>
    </source>
</reference>
<dbReference type="AlphaFoldDB" id="A0A9W9EIF9"/>
<dbReference type="GO" id="GO:0016814">
    <property type="term" value="F:hydrolase activity, acting on carbon-nitrogen (but not peptide) bonds, in cyclic amidines"/>
    <property type="evidence" value="ECO:0007669"/>
    <property type="project" value="TreeGrafter"/>
</dbReference>
<gene>
    <name evidence="1" type="ORF">N7532_011329</name>
</gene>
<evidence type="ECO:0000313" key="2">
    <source>
        <dbReference type="Proteomes" id="UP001149074"/>
    </source>
</evidence>
<dbReference type="InterPro" id="IPR052349">
    <property type="entry name" value="Metallo-hydrolase_Enzymes"/>
</dbReference>
<comment type="caution">
    <text evidence="1">The sequence shown here is derived from an EMBL/GenBank/DDBJ whole genome shotgun (WGS) entry which is preliminary data.</text>
</comment>
<accession>A0A9W9EIF9</accession>
<protein>
    <recommendedName>
        <fullName evidence="3">Metallo-dependent hydrolase</fullName>
    </recommendedName>
</protein>
<dbReference type="InterPro" id="IPR032466">
    <property type="entry name" value="Metal_Hydrolase"/>
</dbReference>
<dbReference type="SUPFAM" id="SSF51556">
    <property type="entry name" value="Metallo-dependent hydrolases"/>
    <property type="match status" value="1"/>
</dbReference>
<dbReference type="RefSeq" id="XP_056468808.1">
    <property type="nucleotide sequence ID" value="XM_056623820.1"/>
</dbReference>
<dbReference type="GeneID" id="81362799"/>
<dbReference type="OrthoDB" id="10266980at2759"/>
<sequence>MPPPNLSEKLASIRGVRLANSSSTWDISFDYPPDSPHGIIKSITPHDTHSSSQRTSQPALALPSLTHPHIHLDKAFIHNEPRNAHRLPLTGSFQEALSLTAAAKQDFTLPDLLRRGEWLLAESVSAGVTAMRAFVEVDHTVGLKCVEAAVTLKKQWHNACEMQIVCFAQDPIFSTDYGDENTRLMEQALEKYPQIDVIGTTPYVETSLEAAKKNIDWAVDRALQLDKHLDFHLDYHLDTEKEALMWYVLNTLIQRGWNTHSTRNQVMLGHCTRMTLFTSSEWQKLAQLIHTHDVPVSFVGLPTSDLYMASPPHQPDTQHLARGTLQIPELIRRYGLDGVLGMNNLGNAFTPWGSADPLQLACLGVGVYQAGTRTDTELLYECVSTRARAAIGLAELEQSLMLWEGQEANLVLFCDRDETGCGVSRPRGSVAETVWDPPGRLARDVVFCGRLGISGLAGPRDAMYRFLP</sequence>